<keyword evidence="3" id="KW-0804">Transcription</keyword>
<name>A0A1M4E4L2_9ACTN</name>
<dbReference type="EMBL" id="LT559118">
    <property type="protein sequence ID" value="SBO93733.1"/>
    <property type="molecule type" value="Genomic_DNA"/>
</dbReference>
<evidence type="ECO:0000313" key="5">
    <source>
        <dbReference type="EMBL" id="SBO93733.1"/>
    </source>
</evidence>
<dbReference type="GO" id="GO:0003677">
    <property type="term" value="F:DNA binding"/>
    <property type="evidence" value="ECO:0007669"/>
    <property type="project" value="UniProtKB-KW"/>
</dbReference>
<dbReference type="Gene3D" id="1.20.120.530">
    <property type="entry name" value="GntR ligand-binding domain-like"/>
    <property type="match status" value="1"/>
</dbReference>
<dbReference type="RefSeq" id="WP_225272903.1">
    <property type="nucleotide sequence ID" value="NZ_CP084058.1"/>
</dbReference>
<organism evidence="5">
    <name type="scientific">Nonomuraea gerenzanensis</name>
    <dbReference type="NCBI Taxonomy" id="93944"/>
    <lineage>
        <taxon>Bacteria</taxon>
        <taxon>Bacillati</taxon>
        <taxon>Actinomycetota</taxon>
        <taxon>Actinomycetes</taxon>
        <taxon>Streptosporangiales</taxon>
        <taxon>Streptosporangiaceae</taxon>
        <taxon>Nonomuraea</taxon>
    </lineage>
</organism>
<dbReference type="Pfam" id="PF07729">
    <property type="entry name" value="FCD"/>
    <property type="match status" value="1"/>
</dbReference>
<dbReference type="InterPro" id="IPR008920">
    <property type="entry name" value="TF_FadR/GntR_C"/>
</dbReference>
<keyword evidence="2" id="KW-0238">DNA-binding</keyword>
<keyword evidence="1" id="KW-0805">Transcription regulation</keyword>
<proteinExistence type="predicted"/>
<evidence type="ECO:0000256" key="2">
    <source>
        <dbReference type="ARBA" id="ARBA00023125"/>
    </source>
</evidence>
<accession>A0A1M4E4L2</accession>
<sequence length="94" mass="11246">MPKLGMHEVEVMYRMRERLEPLALAESIPHLTGDDHRRAFMRLTGPARRWVVNAEHRLLLDAIERRDVVDAERCLRGHIRRTRVELCRHPEVFR</sequence>
<evidence type="ECO:0000256" key="1">
    <source>
        <dbReference type="ARBA" id="ARBA00023015"/>
    </source>
</evidence>
<feature type="domain" description="GntR C-terminal" evidence="4">
    <location>
        <begin position="40"/>
        <end position="80"/>
    </location>
</feature>
<dbReference type="SUPFAM" id="SSF48008">
    <property type="entry name" value="GntR ligand-binding domain-like"/>
    <property type="match status" value="1"/>
</dbReference>
<reference evidence="5" key="1">
    <citation type="submission" date="2016-04" db="EMBL/GenBank/DDBJ databases">
        <authorList>
            <person name="Evans L.H."/>
            <person name="Alamgir A."/>
            <person name="Owens N."/>
            <person name="Weber N.D."/>
            <person name="Virtaneva K."/>
            <person name="Barbian K."/>
            <person name="Babar A."/>
            <person name="Rosenke K."/>
        </authorList>
    </citation>
    <scope>NUCLEOTIDE SEQUENCE</scope>
    <source>
        <strain evidence="5">Nono1</strain>
    </source>
</reference>
<gene>
    <name evidence="5" type="ORF">BN4615_P3247</name>
</gene>
<protein>
    <submittedName>
        <fullName evidence="5">Transcriptional regulator, GntR family</fullName>
    </submittedName>
</protein>
<dbReference type="AlphaFoldDB" id="A0A1M4E4L2"/>
<evidence type="ECO:0000259" key="4">
    <source>
        <dbReference type="Pfam" id="PF07729"/>
    </source>
</evidence>
<dbReference type="InterPro" id="IPR011711">
    <property type="entry name" value="GntR_C"/>
</dbReference>
<evidence type="ECO:0000256" key="3">
    <source>
        <dbReference type="ARBA" id="ARBA00023163"/>
    </source>
</evidence>